<dbReference type="eggNOG" id="arCOG03782">
    <property type="taxonomic scope" value="Archaea"/>
</dbReference>
<reference evidence="1" key="1">
    <citation type="submission" date="2010-02" db="EMBL/GenBank/DDBJ databases">
        <title>Complete sequence of Aciduliprofundum boonei T469.</title>
        <authorList>
            <consortium name="US DOE Joint Genome Institute"/>
            <person name="Lucas S."/>
            <person name="Copeland A."/>
            <person name="Lapidus A."/>
            <person name="Cheng J.-F."/>
            <person name="Bruce D."/>
            <person name="Goodwin L."/>
            <person name="Pitluck S."/>
            <person name="Saunders E."/>
            <person name="Detter J.C."/>
            <person name="Han C."/>
            <person name="Tapia R."/>
            <person name="Land M."/>
            <person name="Hauser L."/>
            <person name="Kyrpides N."/>
            <person name="Mikhailova N."/>
            <person name="Flores G."/>
            <person name="Reysenbach A.-L."/>
            <person name="Woyke T."/>
        </authorList>
    </citation>
    <scope>NUCLEOTIDE SEQUENCE</scope>
    <source>
        <strain evidence="1">T469</strain>
    </source>
</reference>
<dbReference type="EMBL" id="CP001941">
    <property type="protein sequence ID" value="ADD08649.1"/>
    <property type="molecule type" value="Genomic_DNA"/>
</dbReference>
<dbReference type="OrthoDB" id="360726at2157"/>
<keyword evidence="2" id="KW-1185">Reference proteome</keyword>
<protein>
    <submittedName>
        <fullName evidence="1">Uncharacterized protein</fullName>
    </submittedName>
</protein>
<name>B5IAJ4_ACIB4</name>
<sequence>MFSKEDEKKFRSVIEEYSSPWVWIDITTTLGPTSLENYFKSIFSGDFLHHWSPTYPEGYLEIKNERNIVVHWVLGERNEIIAISPQDDVDFDKIDDALASTIIQNSVIRIFSEKY</sequence>
<evidence type="ECO:0000313" key="2">
    <source>
        <dbReference type="Proteomes" id="UP000001400"/>
    </source>
</evidence>
<dbReference type="GeneID" id="8827790"/>
<dbReference type="AlphaFoldDB" id="B5IAJ4"/>
<dbReference type="STRING" id="439481.Aboo_0840"/>
<evidence type="ECO:0000313" key="1">
    <source>
        <dbReference type="EMBL" id="ADD08649.1"/>
    </source>
</evidence>
<dbReference type="RefSeq" id="WP_008082131.1">
    <property type="nucleotide sequence ID" value="NC_013926.1"/>
</dbReference>
<dbReference type="HOGENOM" id="CLU_2103360_0_0_2"/>
<gene>
    <name evidence="1" type="ordered locus">Aboo_0840</name>
</gene>
<dbReference type="KEGG" id="abi:Aboo_0840"/>
<organism evidence="1 2">
    <name type="scientific">Aciduliprofundum boonei (strain DSM 19572 / T469)</name>
    <dbReference type="NCBI Taxonomy" id="439481"/>
    <lineage>
        <taxon>Archaea</taxon>
        <taxon>Methanobacteriati</taxon>
        <taxon>Thermoplasmatota</taxon>
        <taxon>DHVE2 group</taxon>
        <taxon>Candidatus Aciduliprofundum</taxon>
    </lineage>
</organism>
<accession>B5IAJ4</accession>
<proteinExistence type="predicted"/>
<dbReference type="Proteomes" id="UP000001400">
    <property type="component" value="Chromosome"/>
</dbReference>